<feature type="region of interest" description="Disordered" evidence="12">
    <location>
        <begin position="785"/>
        <end position="853"/>
    </location>
</feature>
<proteinExistence type="predicted"/>
<dbReference type="Pfam" id="PF07111">
    <property type="entry name" value="HCR"/>
    <property type="match status" value="1"/>
</dbReference>
<evidence type="ECO:0000256" key="10">
    <source>
        <dbReference type="ARBA" id="ARBA00031932"/>
    </source>
</evidence>
<keyword evidence="7" id="KW-0221">Differentiation</keyword>
<dbReference type="AlphaFoldDB" id="A0AAV7R310"/>
<dbReference type="GO" id="GO:0005814">
    <property type="term" value="C:centriole"/>
    <property type="evidence" value="ECO:0007669"/>
    <property type="project" value="TreeGrafter"/>
</dbReference>
<feature type="compositionally biased region" description="Acidic residues" evidence="12">
    <location>
        <begin position="842"/>
        <end position="853"/>
    </location>
</feature>
<feature type="coiled-coil region" evidence="11">
    <location>
        <begin position="253"/>
        <end position="350"/>
    </location>
</feature>
<dbReference type="GO" id="GO:0005634">
    <property type="term" value="C:nucleus"/>
    <property type="evidence" value="ECO:0007669"/>
    <property type="project" value="UniProtKB-SubCell"/>
</dbReference>
<dbReference type="EMBL" id="JANPWB010000010">
    <property type="protein sequence ID" value="KAJ1146574.1"/>
    <property type="molecule type" value="Genomic_DNA"/>
</dbReference>
<evidence type="ECO:0000256" key="5">
    <source>
        <dbReference type="ARBA" id="ARBA00022473"/>
    </source>
</evidence>
<name>A0AAV7R310_PLEWA</name>
<comment type="function">
    <text evidence="1">May be a regulator of keratinocyte proliferation or differentiation.</text>
</comment>
<dbReference type="Proteomes" id="UP001066276">
    <property type="component" value="Chromosome 6"/>
</dbReference>
<evidence type="ECO:0000256" key="2">
    <source>
        <dbReference type="ARBA" id="ARBA00004123"/>
    </source>
</evidence>
<dbReference type="PANTHER" id="PTHR46822">
    <property type="entry name" value="COILED-COIL ALPHA-HELICAL ROD PROTEIN 1"/>
    <property type="match status" value="1"/>
</dbReference>
<evidence type="ECO:0000256" key="4">
    <source>
        <dbReference type="ARBA" id="ARBA00016468"/>
    </source>
</evidence>
<evidence type="ECO:0000313" key="14">
    <source>
        <dbReference type="Proteomes" id="UP001066276"/>
    </source>
</evidence>
<dbReference type="InterPro" id="IPR009800">
    <property type="entry name" value="HCR"/>
</dbReference>
<dbReference type="PANTHER" id="PTHR46822:SF1">
    <property type="entry name" value="COILED-COIL ALPHA-HELICAL ROD PROTEIN 1"/>
    <property type="match status" value="1"/>
</dbReference>
<evidence type="ECO:0000256" key="8">
    <source>
        <dbReference type="ARBA" id="ARBA00023054"/>
    </source>
</evidence>
<sequence>MPFTAAAIGPQSWASTGTATRDLQENVYLKEAHGKNDGREVPRGRGRADLEEDNARARSLDRGCEGDHAAHRHALDISKQAEIISQQIRDIHRLEAECTGLRALSSQQEARLQEREEVLGRLQDELKGVRVQVANVEMQKTLGAEKAAIGHQTELGRLQLQAKIELERLESKLSQERDQVRAENERLRAELEAAVELHQREVTALRLELRETTEGRERDRRRHDERLQELLQDTEQKLQSQLSAAAVAHCSEADSLRQTARALQEDLRLERERGRLEATRLQEQLLTSRQQKDNLTEELSKVTTELETQNTLVQQLRTYIGEVVPDNNKAEEWRRERENFVGTVQHLESERTALRTTTELLNVRLSALTDILSIQELELGKKVRSNALDMESPAAATLLTCWRKKVFALMVQLKSQELNQENDARHIHSKISELEEELQASGQKQAVLLHSLQDRTAQLEMEKISNKTIQEELRRAQAGVLRAQLRAERTEEALQHLERVVGSFHQVFEAQESGLKSAAARLGSLGQRLCFAGKRVDTIQGMVARKMAIVGLQLEERSRGHEANRDSGQPSYMELQDEVALLHVERDRLSAELKLTAQMITKKVSEARDKADQELQDQQAKMNQLQENLEERVVSEQELTRRLILIQEQKEEAEQDLQQRLSEVEAELQETRGSLEEQKQHLAGLKDEYQQALQEKVSDAEARMLQQLSEMEKRVQEARREHTKAVVALRQAERQTVRDKERTQEMMRLQEEKHQHETQRLCQQLRELERDRNLMMATLRQEGLLKQHKQSRFPALRASETMGEEETEPPPTAPVPRATPLSKESLSSMLNSLQTLSAAILGEEEEAPSEDED</sequence>
<evidence type="ECO:0000313" key="13">
    <source>
        <dbReference type="EMBL" id="KAJ1146574.1"/>
    </source>
</evidence>
<keyword evidence="14" id="KW-1185">Reference proteome</keyword>
<comment type="subcellular location">
    <subcellularLocation>
        <location evidence="3">Cytoplasm</location>
    </subcellularLocation>
    <subcellularLocation>
        <location evidence="2">Nucleus</location>
    </subcellularLocation>
</comment>
<accession>A0AAV7R310</accession>
<protein>
    <recommendedName>
        <fullName evidence="4">Coiled-coil alpha-helical rod protein 1</fullName>
    </recommendedName>
    <alternativeName>
        <fullName evidence="10">Alpha-helical coiled-coil rod protein</fullName>
    </alternativeName>
</protein>
<dbReference type="GO" id="GO:0005737">
    <property type="term" value="C:cytoplasm"/>
    <property type="evidence" value="ECO:0007669"/>
    <property type="project" value="UniProtKB-SubCell"/>
</dbReference>
<evidence type="ECO:0000256" key="6">
    <source>
        <dbReference type="ARBA" id="ARBA00022490"/>
    </source>
</evidence>
<evidence type="ECO:0000256" key="3">
    <source>
        <dbReference type="ARBA" id="ARBA00004496"/>
    </source>
</evidence>
<organism evidence="13 14">
    <name type="scientific">Pleurodeles waltl</name>
    <name type="common">Iberian ribbed newt</name>
    <dbReference type="NCBI Taxonomy" id="8319"/>
    <lineage>
        <taxon>Eukaryota</taxon>
        <taxon>Metazoa</taxon>
        <taxon>Chordata</taxon>
        <taxon>Craniata</taxon>
        <taxon>Vertebrata</taxon>
        <taxon>Euteleostomi</taxon>
        <taxon>Amphibia</taxon>
        <taxon>Batrachia</taxon>
        <taxon>Caudata</taxon>
        <taxon>Salamandroidea</taxon>
        <taxon>Salamandridae</taxon>
        <taxon>Pleurodelinae</taxon>
        <taxon>Pleurodeles</taxon>
    </lineage>
</organism>
<keyword evidence="5" id="KW-0217">Developmental protein</keyword>
<comment type="caution">
    <text evidence="13">The sequence shown here is derived from an EMBL/GenBank/DDBJ whole genome shotgun (WGS) entry which is preliminary data.</text>
</comment>
<feature type="coiled-coil region" evidence="11">
    <location>
        <begin position="572"/>
        <end position="771"/>
    </location>
</feature>
<keyword evidence="8 11" id="KW-0175">Coiled coil</keyword>
<evidence type="ECO:0000256" key="12">
    <source>
        <dbReference type="SAM" id="MobiDB-lite"/>
    </source>
</evidence>
<keyword evidence="6" id="KW-0963">Cytoplasm</keyword>
<feature type="compositionally biased region" description="Polar residues" evidence="12">
    <location>
        <begin position="822"/>
        <end position="837"/>
    </location>
</feature>
<feature type="coiled-coil region" evidence="11">
    <location>
        <begin position="105"/>
        <end position="208"/>
    </location>
</feature>
<feature type="region of interest" description="Disordered" evidence="12">
    <location>
        <begin position="32"/>
        <end position="56"/>
    </location>
</feature>
<evidence type="ECO:0000256" key="7">
    <source>
        <dbReference type="ARBA" id="ARBA00022782"/>
    </source>
</evidence>
<reference evidence="13" key="1">
    <citation type="journal article" date="2022" name="bioRxiv">
        <title>Sequencing and chromosome-scale assembly of the giantPleurodeles waltlgenome.</title>
        <authorList>
            <person name="Brown T."/>
            <person name="Elewa A."/>
            <person name="Iarovenko S."/>
            <person name="Subramanian E."/>
            <person name="Araus A.J."/>
            <person name="Petzold A."/>
            <person name="Susuki M."/>
            <person name="Suzuki K.-i.T."/>
            <person name="Hayashi T."/>
            <person name="Toyoda A."/>
            <person name="Oliveira C."/>
            <person name="Osipova E."/>
            <person name="Leigh N.D."/>
            <person name="Simon A."/>
            <person name="Yun M.H."/>
        </authorList>
    </citation>
    <scope>NUCLEOTIDE SEQUENCE</scope>
    <source>
        <strain evidence="13">20211129_DDA</strain>
        <tissue evidence="13">Liver</tissue>
    </source>
</reference>
<keyword evidence="9" id="KW-0539">Nucleus</keyword>
<evidence type="ECO:0000256" key="11">
    <source>
        <dbReference type="SAM" id="Coils"/>
    </source>
</evidence>
<evidence type="ECO:0000256" key="9">
    <source>
        <dbReference type="ARBA" id="ARBA00023242"/>
    </source>
</evidence>
<dbReference type="GO" id="GO:0030154">
    <property type="term" value="P:cell differentiation"/>
    <property type="evidence" value="ECO:0007669"/>
    <property type="project" value="UniProtKB-KW"/>
</dbReference>
<gene>
    <name evidence="13" type="ORF">NDU88_012840</name>
</gene>
<evidence type="ECO:0000256" key="1">
    <source>
        <dbReference type="ARBA" id="ARBA00003936"/>
    </source>
</evidence>
<dbReference type="GO" id="GO:0006611">
    <property type="term" value="P:protein export from nucleus"/>
    <property type="evidence" value="ECO:0007669"/>
    <property type="project" value="TreeGrafter"/>
</dbReference>